<reference evidence="2" key="1">
    <citation type="journal article" date="2020" name="MBio">
        <title>Horizontal gene transfer to a defensive symbiont with a reduced genome amongst a multipartite beetle microbiome.</title>
        <authorList>
            <person name="Waterworth S.C."/>
            <person name="Florez L.V."/>
            <person name="Rees E.R."/>
            <person name="Hertweck C."/>
            <person name="Kaltenpoth M."/>
            <person name="Kwan J.C."/>
        </authorList>
    </citation>
    <scope>NUCLEOTIDE SEQUENCE [LARGE SCALE GENOMIC DNA]</scope>
</reference>
<dbReference type="Proteomes" id="UP000462435">
    <property type="component" value="Unassembled WGS sequence"/>
</dbReference>
<protein>
    <submittedName>
        <fullName evidence="1">Uncharacterized protein</fullName>
    </submittedName>
</protein>
<comment type="caution">
    <text evidence="1">The sequence shown here is derived from an EMBL/GenBank/DDBJ whole genome shotgun (WGS) entry which is preliminary data.</text>
</comment>
<evidence type="ECO:0000313" key="1">
    <source>
        <dbReference type="EMBL" id="KAF1035565.1"/>
    </source>
</evidence>
<organism evidence="1 2">
    <name type="scientific">Herbaspirillum frisingense</name>
    <dbReference type="NCBI Taxonomy" id="92645"/>
    <lineage>
        <taxon>Bacteria</taxon>
        <taxon>Pseudomonadati</taxon>
        <taxon>Pseudomonadota</taxon>
        <taxon>Betaproteobacteria</taxon>
        <taxon>Burkholderiales</taxon>
        <taxon>Oxalobacteraceae</taxon>
        <taxon>Herbaspirillum</taxon>
    </lineage>
</organism>
<dbReference type="AlphaFoldDB" id="A0A7V8FSW0"/>
<accession>A0A7V8FSW0</accession>
<proteinExistence type="predicted"/>
<sequence length="47" mass="4999">MLGAQSKAPCAEGALRGLGCCRSGGADRLRAEERAYFMAEAGRRPRT</sequence>
<gene>
    <name evidence="1" type="ORF">GAK35_04178</name>
</gene>
<dbReference type="EMBL" id="WNDX01000216">
    <property type="protein sequence ID" value="KAF1035565.1"/>
    <property type="molecule type" value="Genomic_DNA"/>
</dbReference>
<name>A0A7V8FSW0_9BURK</name>
<evidence type="ECO:0000313" key="2">
    <source>
        <dbReference type="Proteomes" id="UP000462435"/>
    </source>
</evidence>